<feature type="region of interest" description="Disordered" evidence="7">
    <location>
        <begin position="32"/>
        <end position="61"/>
    </location>
</feature>
<dbReference type="InterPro" id="IPR000109">
    <property type="entry name" value="POT_fam"/>
</dbReference>
<comment type="similarity">
    <text evidence="2">Belongs to the major facilitator superfamily. Proton-dependent oligopeptide transporter (POT/PTR) (TC 2.A.17) family.</text>
</comment>
<dbReference type="AlphaFoldDB" id="A0AAD4IPB5"/>
<comment type="similarity">
    <text evidence="6">Belongs to the major facilitator superfamily. Phosphate:H(+) symporter (TC 2.A.1.9) family.</text>
</comment>
<feature type="transmembrane region" description="Helical" evidence="8">
    <location>
        <begin position="249"/>
        <end position="269"/>
    </location>
</feature>
<protein>
    <submittedName>
        <fullName evidence="9">Nitrate transporter 1.7</fullName>
    </submittedName>
</protein>
<feature type="transmembrane region" description="Helical" evidence="8">
    <location>
        <begin position="488"/>
        <end position="509"/>
    </location>
</feature>
<feature type="transmembrane region" description="Helical" evidence="8">
    <location>
        <begin position="405"/>
        <end position="426"/>
    </location>
</feature>
<keyword evidence="4 8" id="KW-1133">Transmembrane helix</keyword>
<evidence type="ECO:0000256" key="7">
    <source>
        <dbReference type="SAM" id="MobiDB-lite"/>
    </source>
</evidence>
<dbReference type="EMBL" id="SDAM02029559">
    <property type="protein sequence ID" value="KAH6756361.1"/>
    <property type="molecule type" value="Genomic_DNA"/>
</dbReference>
<evidence type="ECO:0000313" key="9">
    <source>
        <dbReference type="EMBL" id="KAH6756361.1"/>
    </source>
</evidence>
<feature type="transmembrane region" description="Helical" evidence="8">
    <location>
        <begin position="366"/>
        <end position="385"/>
    </location>
</feature>
<dbReference type="PANTHER" id="PTHR11654">
    <property type="entry name" value="OLIGOPEPTIDE TRANSPORTER-RELATED"/>
    <property type="match status" value="1"/>
</dbReference>
<keyword evidence="5 8" id="KW-0472">Membrane</keyword>
<dbReference type="InterPro" id="IPR036259">
    <property type="entry name" value="MFS_trans_sf"/>
</dbReference>
<dbReference type="Proteomes" id="UP001190926">
    <property type="component" value="Unassembled WGS sequence"/>
</dbReference>
<proteinExistence type="inferred from homology"/>
<organism evidence="9 10">
    <name type="scientific">Perilla frutescens var. hirtella</name>
    <name type="common">Perilla citriodora</name>
    <name type="synonym">Perilla setoyensis</name>
    <dbReference type="NCBI Taxonomy" id="608512"/>
    <lineage>
        <taxon>Eukaryota</taxon>
        <taxon>Viridiplantae</taxon>
        <taxon>Streptophyta</taxon>
        <taxon>Embryophyta</taxon>
        <taxon>Tracheophyta</taxon>
        <taxon>Spermatophyta</taxon>
        <taxon>Magnoliopsida</taxon>
        <taxon>eudicotyledons</taxon>
        <taxon>Gunneridae</taxon>
        <taxon>Pentapetalae</taxon>
        <taxon>asterids</taxon>
        <taxon>lamiids</taxon>
        <taxon>Lamiales</taxon>
        <taxon>Lamiaceae</taxon>
        <taxon>Nepetoideae</taxon>
        <taxon>Elsholtzieae</taxon>
        <taxon>Perilla</taxon>
    </lineage>
</organism>
<sequence>MQAPQAEENEVKSSCSWLVRCTSYQCFPSRIFSSKSPPSPPPENGCDDDTKATGQKLQKQPGGWKAMPFVLGNETFERLASIGMVANFMVFLLTEFNMDQVLASNVLNIWSGITNFAPLIGAYISDAHLGRFTTIAYATFSSFTGMVMLTLIAWLPQLRPPPCKVQPHQCTLPTKSQLGILATALVFLSIGTGGIRPCSIPFGVDQFDSKTDQGRRGINSFFNWYYMSFTVVLIIALTLVVYIQDSVSWVLGFGIPTILMFFAILLFFVGTKLYVYVKPEGSVFTGMLQVLVAAYKKRNLKLPVVDALYYDPPLKGTVVKKLHLTNKFRLLNKASLITEGAVGPDGSNSTPWRLCSIQKVEETKCLFKIIPIWASGIICFTAIVQQGTFTLSQALKMDRHLGPNFQIPAGSLTTISMITIALWIPMYDRVLVPSLRKVTRVEGGITLLQRMGIGMVFSILSMVVAGLVERMRRASALAHAGPNGAAPLTVLWLAPQLMLMGFAEAFNIIGQIEFYNKEFPENMSSLANSLFSCTMAGASYLSAALVNIVHSTTGGHDHPDWLTKDINAGKVENLYFLIAGLGVLNLGYFLWASRGYQYKSKVMIDDEEHGHDFDVELNVVKK</sequence>
<feature type="transmembrane region" description="Helical" evidence="8">
    <location>
        <begin position="530"/>
        <end position="553"/>
    </location>
</feature>
<comment type="subcellular location">
    <subcellularLocation>
        <location evidence="1">Membrane</location>
        <topology evidence="1">Multi-pass membrane protein</topology>
    </subcellularLocation>
</comment>
<dbReference type="Gene3D" id="1.20.1250.20">
    <property type="entry name" value="MFS general substrate transporter like domains"/>
    <property type="match status" value="1"/>
</dbReference>
<gene>
    <name evidence="9" type="ORF">C2S53_002660</name>
</gene>
<evidence type="ECO:0000256" key="1">
    <source>
        <dbReference type="ARBA" id="ARBA00004141"/>
    </source>
</evidence>
<evidence type="ECO:0000256" key="6">
    <source>
        <dbReference type="ARBA" id="ARBA00044504"/>
    </source>
</evidence>
<evidence type="ECO:0000256" key="4">
    <source>
        <dbReference type="ARBA" id="ARBA00022989"/>
    </source>
</evidence>
<feature type="transmembrane region" description="Helical" evidence="8">
    <location>
        <begin position="106"/>
        <end position="124"/>
    </location>
</feature>
<keyword evidence="3 8" id="KW-0812">Transmembrane</keyword>
<evidence type="ECO:0000256" key="5">
    <source>
        <dbReference type="ARBA" id="ARBA00023136"/>
    </source>
</evidence>
<keyword evidence="10" id="KW-1185">Reference proteome</keyword>
<dbReference type="SUPFAM" id="SSF103473">
    <property type="entry name" value="MFS general substrate transporter"/>
    <property type="match status" value="1"/>
</dbReference>
<feature type="transmembrane region" description="Helical" evidence="8">
    <location>
        <begin position="573"/>
        <end position="591"/>
    </location>
</feature>
<dbReference type="GO" id="GO:0016020">
    <property type="term" value="C:membrane"/>
    <property type="evidence" value="ECO:0007669"/>
    <property type="project" value="UniProtKB-SubCell"/>
</dbReference>
<evidence type="ECO:0000256" key="3">
    <source>
        <dbReference type="ARBA" id="ARBA00022692"/>
    </source>
</evidence>
<feature type="transmembrane region" description="Helical" evidence="8">
    <location>
        <begin position="176"/>
        <end position="195"/>
    </location>
</feature>
<evidence type="ECO:0000313" key="10">
    <source>
        <dbReference type="Proteomes" id="UP001190926"/>
    </source>
</evidence>
<feature type="transmembrane region" description="Helical" evidence="8">
    <location>
        <begin position="447"/>
        <end position="468"/>
    </location>
</feature>
<name>A0AAD4IPB5_PERFH</name>
<evidence type="ECO:0000256" key="2">
    <source>
        <dbReference type="ARBA" id="ARBA00005982"/>
    </source>
</evidence>
<dbReference type="GO" id="GO:0022857">
    <property type="term" value="F:transmembrane transporter activity"/>
    <property type="evidence" value="ECO:0007669"/>
    <property type="project" value="InterPro"/>
</dbReference>
<evidence type="ECO:0000256" key="8">
    <source>
        <dbReference type="SAM" id="Phobius"/>
    </source>
</evidence>
<accession>A0AAD4IPB5</accession>
<comment type="caution">
    <text evidence="9">The sequence shown here is derived from an EMBL/GenBank/DDBJ whole genome shotgun (WGS) entry which is preliminary data.</text>
</comment>
<dbReference type="Pfam" id="PF00854">
    <property type="entry name" value="PTR2"/>
    <property type="match status" value="1"/>
</dbReference>
<feature type="transmembrane region" description="Helical" evidence="8">
    <location>
        <begin position="136"/>
        <end position="156"/>
    </location>
</feature>
<dbReference type="CDD" id="cd17416">
    <property type="entry name" value="MFS_NPF1_2"/>
    <property type="match status" value="1"/>
</dbReference>
<reference evidence="9 10" key="1">
    <citation type="journal article" date="2021" name="Nat. Commun.">
        <title>Incipient diploidization of the medicinal plant Perilla within 10,000 years.</title>
        <authorList>
            <person name="Zhang Y."/>
            <person name="Shen Q."/>
            <person name="Leng L."/>
            <person name="Zhang D."/>
            <person name="Chen S."/>
            <person name="Shi Y."/>
            <person name="Ning Z."/>
            <person name="Chen S."/>
        </authorList>
    </citation>
    <scope>NUCLEOTIDE SEQUENCE [LARGE SCALE GENOMIC DNA]</scope>
    <source>
        <strain evidence="10">cv. PC099</strain>
    </source>
</reference>
<feature type="transmembrane region" description="Helical" evidence="8">
    <location>
        <begin position="224"/>
        <end position="243"/>
    </location>
</feature>